<evidence type="ECO:0000256" key="1">
    <source>
        <dbReference type="SAM" id="Phobius"/>
    </source>
</evidence>
<organism evidence="2">
    <name type="scientific">Candidatus Kentrum sp. LPFa</name>
    <dbReference type="NCBI Taxonomy" id="2126335"/>
    <lineage>
        <taxon>Bacteria</taxon>
        <taxon>Pseudomonadati</taxon>
        <taxon>Pseudomonadota</taxon>
        <taxon>Gammaproteobacteria</taxon>
        <taxon>Candidatus Kentrum</taxon>
    </lineage>
</organism>
<name>A0A450WEN3_9GAMM</name>
<accession>A0A450WEN3</accession>
<reference evidence="2" key="1">
    <citation type="submission" date="2019-02" db="EMBL/GenBank/DDBJ databases">
        <authorList>
            <person name="Gruber-Vodicka R. H."/>
            <person name="Seah K. B. B."/>
        </authorList>
    </citation>
    <scope>NUCLEOTIDE SEQUENCE</scope>
    <source>
        <strain evidence="2">BECK_S312</strain>
        <strain evidence="3">BECK_S426</strain>
    </source>
</reference>
<evidence type="ECO:0000313" key="2">
    <source>
        <dbReference type="EMBL" id="VFK15474.1"/>
    </source>
</evidence>
<feature type="transmembrane region" description="Helical" evidence="1">
    <location>
        <begin position="12"/>
        <end position="33"/>
    </location>
</feature>
<proteinExistence type="predicted"/>
<protein>
    <submittedName>
        <fullName evidence="2">Uncharacterized protein</fullName>
    </submittedName>
</protein>
<dbReference type="AlphaFoldDB" id="A0A450WEN3"/>
<feature type="transmembrane region" description="Helical" evidence="1">
    <location>
        <begin position="39"/>
        <end position="61"/>
    </location>
</feature>
<dbReference type="EMBL" id="CAADFP010000131">
    <property type="protein sequence ID" value="VFK31219.1"/>
    <property type="molecule type" value="Genomic_DNA"/>
</dbReference>
<sequence length="75" mass="8494">MAEIDKLKEEIGWMKVLFGILIISNISLIAWIAQNYNRAPEILLLIGIVGVLSITIGIAWLNKSAYRRIDKLENL</sequence>
<keyword evidence="1" id="KW-1133">Transmembrane helix</keyword>
<gene>
    <name evidence="2" type="ORF">BECKLPF1236A_GA0070988_101267</name>
    <name evidence="3" type="ORF">BECKLPF1236C_GA0070990_101317</name>
</gene>
<keyword evidence="1" id="KW-0812">Transmembrane</keyword>
<evidence type="ECO:0000313" key="3">
    <source>
        <dbReference type="EMBL" id="VFK31219.1"/>
    </source>
</evidence>
<keyword evidence="1" id="KW-0472">Membrane</keyword>
<dbReference type="EMBL" id="CAADFM010000126">
    <property type="protein sequence ID" value="VFK15474.1"/>
    <property type="molecule type" value="Genomic_DNA"/>
</dbReference>